<dbReference type="Pfam" id="PF13185">
    <property type="entry name" value="GAF_2"/>
    <property type="match status" value="1"/>
</dbReference>
<evidence type="ECO:0000256" key="5">
    <source>
        <dbReference type="ARBA" id="ARBA00022741"/>
    </source>
</evidence>
<sequence>MIDLSGLNNPQSLEETFEIISELFSVFVALSIFSITWYAYNKSRDNHSLFLGTTFLITGLLILFHLLSYPFMPDFINPNSSYKAAIFFLESRLFLALLLLASAYIHKDSLPKLINKYVMVLFTIAIMSVPMISLFFPENFLLMAYNIDTYSTATIALLFVITTIILTASYLYRKRAKETGQNNLNNIIYGSLIVLISNLVYFFHEFSGHFLIITGFFYFYLGLYKSSVELPYEKLAIAEEKLRKGVENKYITLFDNASDAIITTDLEDGVTSWNRSAEKLFGWEAQEVIGKKLSSLIVPLNLQVQKEGLISDTLDGKSASGIETVRFHKDGNRIFVDLTMSQLLDSNHNLTGLSFIFRDITQRKEMEEALNKSRNLLDTIKSVQDNYIVDSNMQITFNEILANLLSLTQSEYGFIGEILYTAEGEPYLKVHAFTNIAWNKKTREFYKNNTPEGMDFFNLKTLFGEVITGGKPVIANNPSADPRRGGLPEGHPSLNTFLGIPFYQGEKLIGMIGIANHPAGYDEDILEYLTPLLSTCANIIEAYRNDQRRKLAEKQIEDSLKEKETLLKEIHHRVKNNMQIVSSLLSLQTRNIEDKKYKDIFIDSQNRIHAMALIHEKLYHSENLAHINFKEYIDEIVSNISSSYGLNSNIKIDINVENIPINIDNAVPCGLIINELITNSLKYAFPKGRRGKIQISVKSKENNLIQLSIGDDGIGISKDLDIRNAKTLGLTLITSLAENQLDGEIIINREKGTEFQINFRGTK</sequence>
<name>A0A0P7ZID9_9EURY</name>
<dbReference type="PROSITE" id="PS50112">
    <property type="entry name" value="PAS"/>
    <property type="match status" value="1"/>
</dbReference>
<feature type="transmembrane region" description="Helical" evidence="9">
    <location>
        <begin position="184"/>
        <end position="202"/>
    </location>
</feature>
<dbReference type="PROSITE" id="PS50109">
    <property type="entry name" value="HIS_KIN"/>
    <property type="match status" value="1"/>
</dbReference>
<dbReference type="InterPro" id="IPR003018">
    <property type="entry name" value="GAF"/>
</dbReference>
<dbReference type="Proteomes" id="UP000050360">
    <property type="component" value="Unassembled WGS sequence"/>
</dbReference>
<feature type="domain" description="Histidine kinase" evidence="10">
    <location>
        <begin position="569"/>
        <end position="763"/>
    </location>
</feature>
<reference evidence="13 14" key="1">
    <citation type="submission" date="2015-09" db="EMBL/GenBank/DDBJ databases">
        <title>A metagenomics-based metabolic model of nitrate-dependent anaerobic oxidation of methane by Methanoperedens-like archaea.</title>
        <authorList>
            <person name="Arshad A."/>
            <person name="Speth D.R."/>
            <person name="De Graaf R.M."/>
            <person name="Op Den Camp H.J."/>
            <person name="Jetten M.S."/>
            <person name="Welte C.U."/>
        </authorList>
    </citation>
    <scope>NUCLEOTIDE SEQUENCE [LARGE SCALE GENOMIC DNA]</scope>
</reference>
<evidence type="ECO:0000259" key="11">
    <source>
        <dbReference type="PROSITE" id="PS50112"/>
    </source>
</evidence>
<dbReference type="Gene3D" id="3.30.565.10">
    <property type="entry name" value="Histidine kinase-like ATPase, C-terminal domain"/>
    <property type="match status" value="1"/>
</dbReference>
<keyword evidence="9" id="KW-0472">Membrane</keyword>
<keyword evidence="8" id="KW-0843">Virulence</keyword>
<dbReference type="PATRIC" id="fig|1719120.3.peg.2085"/>
<dbReference type="GO" id="GO:0004673">
    <property type="term" value="F:protein histidine kinase activity"/>
    <property type="evidence" value="ECO:0007669"/>
    <property type="project" value="UniProtKB-EC"/>
</dbReference>
<dbReference type="SUPFAM" id="SSF55874">
    <property type="entry name" value="ATPase domain of HSP90 chaperone/DNA topoisomerase II/histidine kinase"/>
    <property type="match status" value="1"/>
</dbReference>
<gene>
    <name evidence="13" type="ORF">MPEBLZ_01908</name>
</gene>
<dbReference type="Pfam" id="PF07568">
    <property type="entry name" value="HisKA_2"/>
    <property type="match status" value="1"/>
</dbReference>
<feature type="transmembrane region" description="Helical" evidence="9">
    <location>
        <begin position="20"/>
        <end position="40"/>
    </location>
</feature>
<dbReference type="InterPro" id="IPR029016">
    <property type="entry name" value="GAF-like_dom_sf"/>
</dbReference>
<evidence type="ECO:0000313" key="13">
    <source>
        <dbReference type="EMBL" id="KPQ43526.1"/>
    </source>
</evidence>
<dbReference type="InterPro" id="IPR003594">
    <property type="entry name" value="HATPase_dom"/>
</dbReference>
<dbReference type="GO" id="GO:0005524">
    <property type="term" value="F:ATP binding"/>
    <property type="evidence" value="ECO:0007669"/>
    <property type="project" value="UniProtKB-KW"/>
</dbReference>
<feature type="transmembrane region" description="Helical" evidence="9">
    <location>
        <begin position="117"/>
        <end position="137"/>
    </location>
</feature>
<keyword evidence="5" id="KW-0547">Nucleotide-binding</keyword>
<evidence type="ECO:0000256" key="2">
    <source>
        <dbReference type="ARBA" id="ARBA00012438"/>
    </source>
</evidence>
<dbReference type="SUPFAM" id="SSF55781">
    <property type="entry name" value="GAF domain-like"/>
    <property type="match status" value="1"/>
</dbReference>
<dbReference type="InterPro" id="IPR033425">
    <property type="entry name" value="MASE3"/>
</dbReference>
<dbReference type="GO" id="GO:0006355">
    <property type="term" value="P:regulation of DNA-templated transcription"/>
    <property type="evidence" value="ECO:0007669"/>
    <property type="project" value="InterPro"/>
</dbReference>
<evidence type="ECO:0000256" key="7">
    <source>
        <dbReference type="ARBA" id="ARBA00022840"/>
    </source>
</evidence>
<dbReference type="InterPro" id="IPR036890">
    <property type="entry name" value="HATPase_C_sf"/>
</dbReference>
<evidence type="ECO:0000259" key="10">
    <source>
        <dbReference type="PROSITE" id="PS50109"/>
    </source>
</evidence>
<feature type="domain" description="PAS" evidence="11">
    <location>
        <begin position="246"/>
        <end position="317"/>
    </location>
</feature>
<dbReference type="PANTHER" id="PTHR41523">
    <property type="entry name" value="TWO-COMPONENT SYSTEM SENSOR PROTEIN"/>
    <property type="match status" value="1"/>
</dbReference>
<evidence type="ECO:0000256" key="3">
    <source>
        <dbReference type="ARBA" id="ARBA00022553"/>
    </source>
</evidence>
<dbReference type="Gene3D" id="3.30.450.40">
    <property type="match status" value="1"/>
</dbReference>
<dbReference type="Pfam" id="PF17159">
    <property type="entry name" value="MASE3"/>
    <property type="match status" value="1"/>
</dbReference>
<keyword evidence="9" id="KW-0812">Transmembrane</keyword>
<dbReference type="SMART" id="SM00091">
    <property type="entry name" value="PAS"/>
    <property type="match status" value="1"/>
</dbReference>
<comment type="catalytic activity">
    <reaction evidence="1">
        <text>ATP + protein L-histidine = ADP + protein N-phospho-L-histidine.</text>
        <dbReference type="EC" id="2.7.13.3"/>
    </reaction>
</comment>
<evidence type="ECO:0000313" key="14">
    <source>
        <dbReference type="Proteomes" id="UP000050360"/>
    </source>
</evidence>
<dbReference type="EMBL" id="LKCM01000139">
    <property type="protein sequence ID" value="KPQ43526.1"/>
    <property type="molecule type" value="Genomic_DNA"/>
</dbReference>
<dbReference type="SMART" id="SM00387">
    <property type="entry name" value="HATPase_c"/>
    <property type="match status" value="1"/>
</dbReference>
<evidence type="ECO:0000256" key="6">
    <source>
        <dbReference type="ARBA" id="ARBA00022777"/>
    </source>
</evidence>
<dbReference type="CDD" id="cd00130">
    <property type="entry name" value="PAS"/>
    <property type="match status" value="1"/>
</dbReference>
<dbReference type="InterPro" id="IPR035965">
    <property type="entry name" value="PAS-like_dom_sf"/>
</dbReference>
<proteinExistence type="predicted"/>
<accession>A0A0P7ZID9</accession>
<dbReference type="InterPro" id="IPR000014">
    <property type="entry name" value="PAS"/>
</dbReference>
<evidence type="ECO:0000256" key="1">
    <source>
        <dbReference type="ARBA" id="ARBA00000085"/>
    </source>
</evidence>
<keyword evidence="4" id="KW-0808">Transferase</keyword>
<dbReference type="Pfam" id="PF02518">
    <property type="entry name" value="HATPase_c"/>
    <property type="match status" value="1"/>
</dbReference>
<dbReference type="InterPro" id="IPR011495">
    <property type="entry name" value="Sig_transdc_His_kin_sub2_dim/P"/>
</dbReference>
<feature type="transmembrane region" description="Helical" evidence="9">
    <location>
        <begin position="49"/>
        <end position="72"/>
    </location>
</feature>
<comment type="caution">
    <text evidence="13">The sequence shown here is derived from an EMBL/GenBank/DDBJ whole genome shotgun (WGS) entry which is preliminary data.</text>
</comment>
<evidence type="ECO:0000256" key="9">
    <source>
        <dbReference type="SAM" id="Phobius"/>
    </source>
</evidence>
<dbReference type="AlphaFoldDB" id="A0A0P7ZID9"/>
<dbReference type="NCBIfam" id="TIGR00229">
    <property type="entry name" value="sensory_box"/>
    <property type="match status" value="1"/>
</dbReference>
<protein>
    <recommendedName>
        <fullName evidence="2">histidine kinase</fullName>
        <ecNumber evidence="2">2.7.13.3</ecNumber>
    </recommendedName>
</protein>
<feature type="transmembrane region" description="Helical" evidence="9">
    <location>
        <begin position="84"/>
        <end position="105"/>
    </location>
</feature>
<organism evidence="13 14">
    <name type="scientific">Candidatus Methanoperedens nitratireducens</name>
    <dbReference type="NCBI Taxonomy" id="1392998"/>
    <lineage>
        <taxon>Archaea</taxon>
        <taxon>Methanobacteriati</taxon>
        <taxon>Methanobacteriota</taxon>
        <taxon>Stenosarchaea group</taxon>
        <taxon>Methanomicrobia</taxon>
        <taxon>Methanosarcinales</taxon>
        <taxon>ANME-2 cluster</taxon>
        <taxon>Candidatus Methanoperedentaceae</taxon>
        <taxon>Candidatus Methanoperedens</taxon>
    </lineage>
</organism>
<dbReference type="SMART" id="SM00065">
    <property type="entry name" value="GAF"/>
    <property type="match status" value="1"/>
</dbReference>
<dbReference type="Gene3D" id="3.30.450.20">
    <property type="entry name" value="PAS domain"/>
    <property type="match status" value="2"/>
</dbReference>
<dbReference type="PANTHER" id="PTHR41523:SF8">
    <property type="entry name" value="ETHYLENE RESPONSE SENSOR PROTEIN"/>
    <property type="match status" value="1"/>
</dbReference>
<feature type="transmembrane region" description="Helical" evidence="9">
    <location>
        <begin position="149"/>
        <end position="172"/>
    </location>
</feature>
<keyword evidence="6 13" id="KW-0418">Kinase</keyword>
<keyword evidence="9" id="KW-1133">Transmembrane helix</keyword>
<dbReference type="InterPro" id="IPR013767">
    <property type="entry name" value="PAS_fold"/>
</dbReference>
<evidence type="ECO:0000256" key="8">
    <source>
        <dbReference type="ARBA" id="ARBA00023026"/>
    </source>
</evidence>
<dbReference type="Pfam" id="PF00989">
    <property type="entry name" value="PAS"/>
    <property type="match status" value="1"/>
</dbReference>
<dbReference type="PROSITE" id="PS50113">
    <property type="entry name" value="PAC"/>
    <property type="match status" value="1"/>
</dbReference>
<dbReference type="EC" id="2.7.13.3" evidence="2"/>
<dbReference type="InterPro" id="IPR000700">
    <property type="entry name" value="PAS-assoc_C"/>
</dbReference>
<dbReference type="InterPro" id="IPR005467">
    <property type="entry name" value="His_kinase_dom"/>
</dbReference>
<feature type="domain" description="PAC" evidence="12">
    <location>
        <begin position="320"/>
        <end position="372"/>
    </location>
</feature>
<keyword evidence="7" id="KW-0067">ATP-binding</keyword>
<evidence type="ECO:0000259" key="12">
    <source>
        <dbReference type="PROSITE" id="PS50113"/>
    </source>
</evidence>
<dbReference type="SUPFAM" id="SSF55785">
    <property type="entry name" value="PYP-like sensor domain (PAS domain)"/>
    <property type="match status" value="1"/>
</dbReference>
<evidence type="ECO:0000256" key="4">
    <source>
        <dbReference type="ARBA" id="ARBA00022679"/>
    </source>
</evidence>
<keyword evidence="3" id="KW-0597">Phosphoprotein</keyword>